<dbReference type="EMBL" id="CCKQ01000770">
    <property type="protein sequence ID" value="CDW71866.1"/>
    <property type="molecule type" value="Genomic_DNA"/>
</dbReference>
<keyword evidence="3" id="KW-1185">Reference proteome</keyword>
<feature type="region of interest" description="Disordered" evidence="1">
    <location>
        <begin position="178"/>
        <end position="202"/>
    </location>
</feature>
<name>A0A077ZTU4_STYLE</name>
<accession>A0A077ZTU4</accession>
<evidence type="ECO:0000313" key="2">
    <source>
        <dbReference type="EMBL" id="CDW71866.1"/>
    </source>
</evidence>
<evidence type="ECO:0000256" key="1">
    <source>
        <dbReference type="SAM" id="MobiDB-lite"/>
    </source>
</evidence>
<dbReference type="Proteomes" id="UP000039865">
    <property type="component" value="Unassembled WGS sequence"/>
</dbReference>
<evidence type="ECO:0000313" key="3">
    <source>
        <dbReference type="Proteomes" id="UP000039865"/>
    </source>
</evidence>
<feature type="region of interest" description="Disordered" evidence="1">
    <location>
        <begin position="115"/>
        <end position="144"/>
    </location>
</feature>
<organism evidence="2 3">
    <name type="scientific">Stylonychia lemnae</name>
    <name type="common">Ciliate</name>
    <dbReference type="NCBI Taxonomy" id="5949"/>
    <lineage>
        <taxon>Eukaryota</taxon>
        <taxon>Sar</taxon>
        <taxon>Alveolata</taxon>
        <taxon>Ciliophora</taxon>
        <taxon>Intramacronucleata</taxon>
        <taxon>Spirotrichea</taxon>
        <taxon>Stichotrichia</taxon>
        <taxon>Sporadotrichida</taxon>
        <taxon>Oxytrichidae</taxon>
        <taxon>Stylonychinae</taxon>
        <taxon>Stylonychia</taxon>
    </lineage>
</organism>
<dbReference type="AlphaFoldDB" id="A0A077ZTU4"/>
<feature type="compositionally biased region" description="Low complexity" evidence="1">
    <location>
        <begin position="130"/>
        <end position="141"/>
    </location>
</feature>
<protein>
    <submittedName>
        <fullName evidence="2">Uncharacterized protein</fullName>
    </submittedName>
</protein>
<reference evidence="2 3" key="1">
    <citation type="submission" date="2014-06" db="EMBL/GenBank/DDBJ databases">
        <authorList>
            <person name="Swart Estienne"/>
        </authorList>
    </citation>
    <scope>NUCLEOTIDE SEQUENCE [LARGE SCALE GENOMIC DNA]</scope>
    <source>
        <strain evidence="2 3">130c</strain>
    </source>
</reference>
<proteinExistence type="predicted"/>
<sequence length="450" mass="52734">MNGKEPPVFKPQMTGFANFKQRKLMSGQFSDRLRDFQNLAPSQQKLITHNDSKSTFGQIKSNKKELKQAKNDNTTLPSLLNQTYKTEDLKLGLNKTQVAEQYKIKLRRLSMNSQQLLQHQQQAKQIPSNRYQPQSVQSSQQRQRKIALQLDENQIQDWYQTYKVDKTRGNQHNQIDIQTSTHSQDPYRGQVASQTQRFDSPRKSIKNQESTQMMNQSFLQQSINTFRSQSNNSPIRSKQAISTNPKHYDYKDLINNKVNALTIQCYSQIRLKDQEVMSSFFKCSPRNEFKKQIHIENQGNAQHELDLHNESFIMKDTFSQQSLMKPQQSQSPRIKSVQNFPIQLNSQNFNSYGGPAAANLKSQLNQIKRKTAGMFHDSLKVIKNPGEKWLNDRDLMLRSNPHMEQLLKRREEFELKRINIKKKQKLLQASTMESDIRLAERNIYKQFIKY</sequence>
<dbReference type="InParanoid" id="A0A077ZTU4"/>
<gene>
    <name evidence="2" type="primary">Contig1932.g2091</name>
    <name evidence="2" type="ORF">STYLEM_816</name>
</gene>